<evidence type="ECO:0000256" key="4">
    <source>
        <dbReference type="ARBA" id="ARBA00023029"/>
    </source>
</evidence>
<dbReference type="AlphaFoldDB" id="A0A938WZK3"/>
<dbReference type="RefSeq" id="WP_204908622.1">
    <property type="nucleotide sequence ID" value="NZ_JACJLV010000013.1"/>
</dbReference>
<dbReference type="PROSITE" id="PS52040">
    <property type="entry name" value="TOPO_IIA"/>
    <property type="match status" value="1"/>
</dbReference>
<evidence type="ECO:0000256" key="7">
    <source>
        <dbReference type="PROSITE-ProRule" id="PRU01384"/>
    </source>
</evidence>
<evidence type="ECO:0000259" key="8">
    <source>
        <dbReference type="PROSITE" id="PS52040"/>
    </source>
</evidence>
<dbReference type="InterPro" id="IPR013758">
    <property type="entry name" value="Topo_IIA_A/C_ab"/>
</dbReference>
<evidence type="ECO:0000313" key="9">
    <source>
        <dbReference type="EMBL" id="MBM6826576.1"/>
    </source>
</evidence>
<dbReference type="InterPro" id="IPR035516">
    <property type="entry name" value="Gyrase/topoIV_suA_C"/>
</dbReference>
<evidence type="ECO:0000256" key="6">
    <source>
        <dbReference type="ARBA" id="ARBA00023235"/>
    </source>
</evidence>
<dbReference type="Gene3D" id="3.90.199.10">
    <property type="entry name" value="Topoisomerase II, domain 5"/>
    <property type="match status" value="1"/>
</dbReference>
<proteinExistence type="inferred from homology"/>
<reference evidence="9" key="2">
    <citation type="journal article" date="2021" name="Sci. Rep.">
        <title>The distribution of antibiotic resistance genes in chicken gut microbiota commensals.</title>
        <authorList>
            <person name="Juricova H."/>
            <person name="Matiasovicova J."/>
            <person name="Kubasova T."/>
            <person name="Cejkova D."/>
            <person name="Rychlik I."/>
        </authorList>
    </citation>
    <scope>NUCLEOTIDE SEQUENCE</scope>
    <source>
        <strain evidence="9">An420c</strain>
    </source>
</reference>
<dbReference type="Pfam" id="PF00521">
    <property type="entry name" value="DNA_topoisoIV"/>
    <property type="match status" value="1"/>
</dbReference>
<feature type="domain" description="Topo IIA-type catalytic" evidence="8">
    <location>
        <begin position="32"/>
        <end position="524"/>
    </location>
</feature>
<dbReference type="SUPFAM" id="SSF101904">
    <property type="entry name" value="GyrA/ParC C-terminal domain-like"/>
    <property type="match status" value="1"/>
</dbReference>
<dbReference type="InterPro" id="IPR006691">
    <property type="entry name" value="GyrA/parC_rep"/>
</dbReference>
<feature type="active site" description="O-(5'-phospho-DNA)-tyrosine intermediate" evidence="7">
    <location>
        <position position="120"/>
    </location>
</feature>
<dbReference type="Gene3D" id="2.120.10.90">
    <property type="entry name" value="DNA gyrase/topoisomerase IV, subunit A, C-terminal"/>
    <property type="match status" value="1"/>
</dbReference>
<dbReference type="CDD" id="cd00187">
    <property type="entry name" value="TOP4c"/>
    <property type="match status" value="1"/>
</dbReference>
<dbReference type="Gene3D" id="1.10.268.10">
    <property type="entry name" value="Topoisomerase, domain 3"/>
    <property type="match status" value="1"/>
</dbReference>
<dbReference type="Gene3D" id="3.30.1360.40">
    <property type="match status" value="1"/>
</dbReference>
<evidence type="ECO:0000256" key="2">
    <source>
        <dbReference type="ARBA" id="ARBA00008263"/>
    </source>
</evidence>
<gene>
    <name evidence="9" type="ORF">H6A13_05590</name>
</gene>
<protein>
    <recommendedName>
        <fullName evidence="3">DNA topoisomerase (ATP-hydrolyzing)</fullName>
        <ecNumber evidence="3">5.6.2.2</ecNumber>
    </recommendedName>
</protein>
<evidence type="ECO:0000256" key="5">
    <source>
        <dbReference type="ARBA" id="ARBA00023125"/>
    </source>
</evidence>
<evidence type="ECO:0000256" key="1">
    <source>
        <dbReference type="ARBA" id="ARBA00000185"/>
    </source>
</evidence>
<comment type="similarity">
    <text evidence="2">Belongs to the type II topoisomerase GyrA/ParC subunit family.</text>
</comment>
<keyword evidence="4 7" id="KW-0799">Topoisomerase</keyword>
<dbReference type="GO" id="GO:0005524">
    <property type="term" value="F:ATP binding"/>
    <property type="evidence" value="ECO:0007669"/>
    <property type="project" value="InterPro"/>
</dbReference>
<organism evidence="9 10">
    <name type="scientific">Mordavella massiliensis</name>
    <dbReference type="NCBI Taxonomy" id="1871024"/>
    <lineage>
        <taxon>Bacteria</taxon>
        <taxon>Bacillati</taxon>
        <taxon>Bacillota</taxon>
        <taxon>Clostridia</taxon>
        <taxon>Eubacteriales</taxon>
        <taxon>Clostridiaceae</taxon>
        <taxon>Mordavella</taxon>
    </lineage>
</organism>
<dbReference type="PANTHER" id="PTHR43493:SF5">
    <property type="entry name" value="DNA GYRASE SUBUNIT A, CHLOROPLASTIC_MITOCHONDRIAL"/>
    <property type="match status" value="1"/>
</dbReference>
<name>A0A938WZK3_9CLOT</name>
<dbReference type="NCBIfam" id="NF004044">
    <property type="entry name" value="PRK05561.1"/>
    <property type="match status" value="1"/>
</dbReference>
<dbReference type="SMART" id="SM00434">
    <property type="entry name" value="TOP4c"/>
    <property type="match status" value="1"/>
</dbReference>
<sequence length="746" mass="84182">MQDSQIIRTEYSDVMKKSYIDYAMSVIIARALPDVRDGLKPVQRRTLYDMYELGIRYDRPYRKCARIVGDTMGKYHPHGDSSIYEALVVMAQDFKKGMTLVDGHGNFGSIEGDGAAAMRYTEARLEKLTQEVFLGDLDKDIVDFMPNFDETEKEPSVLPVRIPNLLVNGAEGIAVGMATSIPTHNLGEVIDAVKAYMKNDEISTKQLMRYIKGPDFPTGGIVINKDDLADIYETGTGKIKLRGKVEVEELKGGRQRLVITEIPYTMIGAGIGKFLNDVVALVESKKTSDITDISNQSSKEGIRIVIELKKGADVENLTNMLYKKTRLEDTFGVNMLAVADGRPETMGLKKIIEHHVDFQFELATRKYQTLLKKEQDKKEIQEGLIKACDVIDLIIEILRGSQSVKDAKECLTKGVTENIKFKSGISKKMAAMLRFTERQATAILEMRLYRLIGLEIEALMQEHEETLKNIARYEDILNNYDSMAEVIVEDLDKIKAEYGRKRRTVIENGEEAVYEEHKIEEQDVIFLMDRFGYARTIDVSTYERNKDAADTENKVVIACKNTGKICLFTNTGKMHQIKVLDLPFGKFRDKGVPVDNVSNFDSTGEDAVYLCDAEQMRYAKLLFATRQGMIKKVEGTEFQVAKRTIAATKLQAGDEVVTVQVITDNQNVVLQTREGYFLRFAADEVSEKKKGAIGVRGIRLKKKDELEHAYLFEEGTETKVTYGEKEVSLNRLKMAKRDGNGTKTRG</sequence>
<keyword evidence="5 7" id="KW-0238">DNA-binding</keyword>
<dbReference type="EC" id="5.6.2.2" evidence="3"/>
<dbReference type="GO" id="GO:0005737">
    <property type="term" value="C:cytoplasm"/>
    <property type="evidence" value="ECO:0007669"/>
    <property type="project" value="TreeGrafter"/>
</dbReference>
<accession>A0A938WZK3</accession>
<dbReference type="EMBL" id="JACJLV010000013">
    <property type="protein sequence ID" value="MBM6826576.1"/>
    <property type="molecule type" value="Genomic_DNA"/>
</dbReference>
<dbReference type="GO" id="GO:0006265">
    <property type="term" value="P:DNA topological change"/>
    <property type="evidence" value="ECO:0007669"/>
    <property type="project" value="UniProtKB-UniRule"/>
</dbReference>
<dbReference type="GO" id="GO:0009330">
    <property type="term" value="C:DNA topoisomerase type II (double strand cut, ATP-hydrolyzing) complex"/>
    <property type="evidence" value="ECO:0007669"/>
    <property type="project" value="TreeGrafter"/>
</dbReference>
<dbReference type="InterPro" id="IPR002205">
    <property type="entry name" value="Topo_IIA_dom_A"/>
</dbReference>
<dbReference type="GO" id="GO:0003677">
    <property type="term" value="F:DNA binding"/>
    <property type="evidence" value="ECO:0007669"/>
    <property type="project" value="UniProtKB-UniRule"/>
</dbReference>
<dbReference type="InterPro" id="IPR050220">
    <property type="entry name" value="Type_II_DNA_Topoisomerases"/>
</dbReference>
<dbReference type="GO" id="GO:0034335">
    <property type="term" value="F:DNA negative supercoiling activity"/>
    <property type="evidence" value="ECO:0007669"/>
    <property type="project" value="UniProtKB-ARBA"/>
</dbReference>
<dbReference type="InterPro" id="IPR013757">
    <property type="entry name" value="Topo_IIA_A_a_sf"/>
</dbReference>
<comment type="catalytic activity">
    <reaction evidence="1 7">
        <text>ATP-dependent breakage, passage and rejoining of double-stranded DNA.</text>
        <dbReference type="EC" id="5.6.2.2"/>
    </reaction>
</comment>
<dbReference type="Proteomes" id="UP000713880">
    <property type="component" value="Unassembled WGS sequence"/>
</dbReference>
<keyword evidence="6 7" id="KW-0413">Isomerase</keyword>
<reference evidence="9" key="1">
    <citation type="submission" date="2020-08" db="EMBL/GenBank/DDBJ databases">
        <authorList>
            <person name="Cejkova D."/>
            <person name="Kubasova T."/>
            <person name="Jahodarova E."/>
            <person name="Rychlik I."/>
        </authorList>
    </citation>
    <scope>NUCLEOTIDE SEQUENCE</scope>
    <source>
        <strain evidence="9">An420c</strain>
    </source>
</reference>
<comment type="caution">
    <text evidence="9">The sequence shown here is derived from an EMBL/GenBank/DDBJ whole genome shotgun (WGS) entry which is preliminary data.</text>
</comment>
<dbReference type="Pfam" id="PF03989">
    <property type="entry name" value="DNA_gyraseA_C"/>
    <property type="match status" value="2"/>
</dbReference>
<evidence type="ECO:0000313" key="10">
    <source>
        <dbReference type="Proteomes" id="UP000713880"/>
    </source>
</evidence>
<dbReference type="SUPFAM" id="SSF56719">
    <property type="entry name" value="Type II DNA topoisomerase"/>
    <property type="match status" value="1"/>
</dbReference>
<dbReference type="PANTHER" id="PTHR43493">
    <property type="entry name" value="DNA GYRASE/TOPOISOMERASE SUBUNIT A"/>
    <property type="match status" value="1"/>
</dbReference>
<evidence type="ECO:0000256" key="3">
    <source>
        <dbReference type="ARBA" id="ARBA00012895"/>
    </source>
</evidence>
<dbReference type="InterPro" id="IPR013760">
    <property type="entry name" value="Topo_IIA-like_dom_sf"/>
</dbReference>
<keyword evidence="10" id="KW-1185">Reference proteome</keyword>